<comment type="caution">
    <text evidence="5">The sequence shown here is derived from an EMBL/GenBank/DDBJ whole genome shotgun (WGS) entry which is preliminary data.</text>
</comment>
<dbReference type="PATRIC" id="fig|1203610.3.peg.3696"/>
<keyword evidence="3" id="KW-0051">Antiviral defense</keyword>
<evidence type="ECO:0000313" key="6">
    <source>
        <dbReference type="Proteomes" id="UP000033035"/>
    </source>
</evidence>
<dbReference type="Gene3D" id="3.30.70.1900">
    <property type="match status" value="1"/>
</dbReference>
<sequence length="219" mass="24959">MRIHLSTSANNELVPFNYQQKLLGVLHRWLGTNELHDKISLYSFSWLKGGKRYKNGLHFPYGANWFISFCEENYVKTIINAIMDSPDMFCGMKVERIVIQETPDLSTQNHFQLGSPIFIKRFCDGNHKHFTYKDENTGEMMAETLRRKMQIAGLPEDPSLKIEFDLSYPNKKEKLITIHNISNKCSMCPLIIEGTPLTKAFAWNCGIGSLTGSGCGSII</sequence>
<evidence type="ECO:0000256" key="1">
    <source>
        <dbReference type="ARBA" id="ARBA00005937"/>
    </source>
</evidence>
<protein>
    <submittedName>
        <fullName evidence="5">CRISPR-associated endoribonuclease cas6</fullName>
    </submittedName>
</protein>
<dbReference type="RefSeq" id="WP_028726724.1">
    <property type="nucleotide sequence ID" value="NZ_AUAE01000010.1"/>
</dbReference>
<dbReference type="InterPro" id="IPR045747">
    <property type="entry name" value="CRISPR-assoc_prot_Cas6_N_sf"/>
</dbReference>
<dbReference type="GO" id="GO:0016788">
    <property type="term" value="F:hydrolase activity, acting on ester bonds"/>
    <property type="evidence" value="ECO:0007669"/>
    <property type="project" value="InterPro"/>
</dbReference>
<proteinExistence type="inferred from homology"/>
<reference evidence="5 6" key="1">
    <citation type="submission" date="2013-04" db="EMBL/GenBank/DDBJ databases">
        <title>The Genome Sequence of Parabacteroides gordonii DSM 23371.</title>
        <authorList>
            <consortium name="The Broad Institute Genomics Platform"/>
            <person name="Earl A."/>
            <person name="Ward D."/>
            <person name="Feldgarden M."/>
            <person name="Gevers D."/>
            <person name="Martens E."/>
            <person name="Sakamoto M."/>
            <person name="Benno Y."/>
            <person name="Suzuki N."/>
            <person name="Matsunaga N."/>
            <person name="Koshihara K."/>
            <person name="Seki M."/>
            <person name="Komiya H."/>
            <person name="Walker B."/>
            <person name="Young S."/>
            <person name="Zeng Q."/>
            <person name="Gargeya S."/>
            <person name="Fitzgerald M."/>
            <person name="Haas B."/>
            <person name="Abouelleil A."/>
            <person name="Allen A.W."/>
            <person name="Alvarado L."/>
            <person name="Arachchi H.M."/>
            <person name="Berlin A.M."/>
            <person name="Chapman S.B."/>
            <person name="Gainer-Dewar J."/>
            <person name="Goldberg J."/>
            <person name="Griggs A."/>
            <person name="Gujja S."/>
            <person name="Hansen M."/>
            <person name="Howarth C."/>
            <person name="Imamovic A."/>
            <person name="Ireland A."/>
            <person name="Larimer J."/>
            <person name="McCowan C."/>
            <person name="Murphy C."/>
            <person name="Pearson M."/>
            <person name="Poon T.W."/>
            <person name="Priest M."/>
            <person name="Roberts A."/>
            <person name="Saif S."/>
            <person name="Shea T."/>
            <person name="Sisk P."/>
            <person name="Sykes S."/>
            <person name="Wortman J."/>
            <person name="Nusbaum C."/>
            <person name="Birren B."/>
        </authorList>
    </citation>
    <scope>NUCLEOTIDE SEQUENCE [LARGE SCALE GENOMIC DNA]</scope>
    <source>
        <strain evidence="5 6">MS-1</strain>
    </source>
</reference>
<evidence type="ECO:0000256" key="3">
    <source>
        <dbReference type="ARBA" id="ARBA00023118"/>
    </source>
</evidence>
<dbReference type="Proteomes" id="UP000033035">
    <property type="component" value="Unassembled WGS sequence"/>
</dbReference>
<dbReference type="PANTHER" id="PTHR36984:SF1">
    <property type="entry name" value="CRISPR-ASSOCIATED ENDORIBONUCLEASE CAS6 1"/>
    <property type="match status" value="1"/>
</dbReference>
<dbReference type="STRING" id="1203610.HMPREF1536_03626"/>
<gene>
    <name evidence="5" type="ORF">HMPREF1536_03626</name>
</gene>
<name>A0A0F5J982_9BACT</name>
<dbReference type="AlphaFoldDB" id="A0A0F5J982"/>
<evidence type="ECO:0000256" key="2">
    <source>
        <dbReference type="ARBA" id="ARBA00022884"/>
    </source>
</evidence>
<dbReference type="EMBL" id="AQHW01000017">
    <property type="protein sequence ID" value="KKB54045.1"/>
    <property type="molecule type" value="Genomic_DNA"/>
</dbReference>
<dbReference type="Pfam" id="PF01881">
    <property type="entry name" value="Cas_Cas6_C"/>
    <property type="match status" value="1"/>
</dbReference>
<keyword evidence="6" id="KW-1185">Reference proteome</keyword>
<keyword evidence="2" id="KW-0694">RNA-binding</keyword>
<evidence type="ECO:0000313" key="5">
    <source>
        <dbReference type="EMBL" id="KKB54045.1"/>
    </source>
</evidence>
<dbReference type="GO" id="GO:0051607">
    <property type="term" value="P:defense response to virus"/>
    <property type="evidence" value="ECO:0007669"/>
    <property type="project" value="UniProtKB-KW"/>
</dbReference>
<dbReference type="HOGENOM" id="CLU_1249700_0_0_10"/>
<dbReference type="Gene3D" id="3.30.70.1890">
    <property type="match status" value="1"/>
</dbReference>
<comment type="similarity">
    <text evidence="1">Belongs to the CRISPR-associated protein Cas6/Cse3/CasE family.</text>
</comment>
<organism evidence="5 6">
    <name type="scientific">Parabacteroides gordonii MS-1 = DSM 23371</name>
    <dbReference type="NCBI Taxonomy" id="1203610"/>
    <lineage>
        <taxon>Bacteria</taxon>
        <taxon>Pseudomonadati</taxon>
        <taxon>Bacteroidota</taxon>
        <taxon>Bacteroidia</taxon>
        <taxon>Bacteroidales</taxon>
        <taxon>Tannerellaceae</taxon>
        <taxon>Parabacteroides</taxon>
    </lineage>
</organism>
<feature type="domain" description="CRISPR associated protein Cas6 C-terminal" evidence="4">
    <location>
        <begin position="104"/>
        <end position="216"/>
    </location>
</feature>
<dbReference type="CDD" id="cd21140">
    <property type="entry name" value="Cas6_I-like"/>
    <property type="match status" value="1"/>
</dbReference>
<accession>A0A0F5J982</accession>
<dbReference type="InterPro" id="IPR049435">
    <property type="entry name" value="Cas_Cas6_C"/>
</dbReference>
<dbReference type="PANTHER" id="PTHR36984">
    <property type="entry name" value="CRISPR-ASSOCIATED ENDORIBONUCLEASE CAS6 1"/>
    <property type="match status" value="1"/>
</dbReference>
<evidence type="ECO:0000259" key="4">
    <source>
        <dbReference type="Pfam" id="PF01881"/>
    </source>
</evidence>
<dbReference type="NCBIfam" id="TIGR01877">
    <property type="entry name" value="cas_cas6"/>
    <property type="match status" value="1"/>
</dbReference>
<dbReference type="InterPro" id="IPR010156">
    <property type="entry name" value="CRISPR-assoc_prot_Cas6"/>
</dbReference>
<dbReference type="GO" id="GO:0003723">
    <property type="term" value="F:RNA binding"/>
    <property type="evidence" value="ECO:0007669"/>
    <property type="project" value="UniProtKB-KW"/>
</dbReference>